<dbReference type="EMBL" id="JBHSBB010000012">
    <property type="protein sequence ID" value="MFC4033288.1"/>
    <property type="molecule type" value="Genomic_DNA"/>
</dbReference>
<dbReference type="InterPro" id="IPR050523">
    <property type="entry name" value="AKR_Detox_Biosynth"/>
</dbReference>
<evidence type="ECO:0000256" key="1">
    <source>
        <dbReference type="ARBA" id="ARBA00023002"/>
    </source>
</evidence>
<sequence length="353" mass="38029">MGLDSYRTLGRSGLRISPLTLGTMTFGDASWGADTDTSHRIIDRYVEAGGNFLDSANGYNGGKSEETIGSYLAQHPGLRDRLVLATKFGGNMFPGDPNGGGAGRKAIMQQVEASLRRLGTDYIDLYWQHNFDRHTPIEETMSALHDLVRAGKIRYIGLSDTHAWEVARAGTIAEFRGWAPVTAIQVEYSLLRRTVEGELFGVARELGLGVTPWSPLASGVLSGKYSRSNPAPEGSGRAQWAAAHLSEDTFTLLDVLQRVADELNASVAAVALAWVRARAEITSTIIGARTVKQLDDNLASLDVTVPDEQLAELSSLTAPKLDFPADFVIETAIPWQQGGTTVNGVPSEPFGRG</sequence>
<dbReference type="PANTHER" id="PTHR43364">
    <property type="entry name" value="NADH-SPECIFIC METHYLGLYOXAL REDUCTASE-RELATED"/>
    <property type="match status" value="1"/>
</dbReference>
<evidence type="ECO:0000259" key="2">
    <source>
        <dbReference type="Pfam" id="PF00248"/>
    </source>
</evidence>
<dbReference type="PANTHER" id="PTHR43364:SF4">
    <property type="entry name" value="NAD(P)-LINKED OXIDOREDUCTASE SUPERFAMILY PROTEIN"/>
    <property type="match status" value="1"/>
</dbReference>
<organism evidence="3 4">
    <name type="scientific">Streptomyces polygonati</name>
    <dbReference type="NCBI Taxonomy" id="1617087"/>
    <lineage>
        <taxon>Bacteria</taxon>
        <taxon>Bacillati</taxon>
        <taxon>Actinomycetota</taxon>
        <taxon>Actinomycetes</taxon>
        <taxon>Kitasatosporales</taxon>
        <taxon>Streptomycetaceae</taxon>
        <taxon>Streptomyces</taxon>
    </lineage>
</organism>
<dbReference type="Gene3D" id="3.20.20.100">
    <property type="entry name" value="NADP-dependent oxidoreductase domain"/>
    <property type="match status" value="1"/>
</dbReference>
<dbReference type="CDD" id="cd19080">
    <property type="entry name" value="AKR_AKR9A_9B"/>
    <property type="match status" value="1"/>
</dbReference>
<keyword evidence="1" id="KW-0560">Oxidoreductase</keyword>
<dbReference type="Pfam" id="PF00248">
    <property type="entry name" value="Aldo_ket_red"/>
    <property type="match status" value="1"/>
</dbReference>
<gene>
    <name evidence="3" type="ORF">ACFO3J_17585</name>
</gene>
<dbReference type="Proteomes" id="UP001595765">
    <property type="component" value="Unassembled WGS sequence"/>
</dbReference>
<protein>
    <submittedName>
        <fullName evidence="3">Aldo/keto reductase</fullName>
    </submittedName>
</protein>
<feature type="domain" description="NADP-dependent oxidoreductase" evidence="2">
    <location>
        <begin position="18"/>
        <end position="316"/>
    </location>
</feature>
<dbReference type="InterPro" id="IPR023210">
    <property type="entry name" value="NADP_OxRdtase_dom"/>
</dbReference>
<dbReference type="InterPro" id="IPR036812">
    <property type="entry name" value="NAD(P)_OxRdtase_dom_sf"/>
</dbReference>
<comment type="caution">
    <text evidence="3">The sequence shown here is derived from an EMBL/GenBank/DDBJ whole genome shotgun (WGS) entry which is preliminary data.</text>
</comment>
<reference evidence="4" key="1">
    <citation type="journal article" date="2019" name="Int. J. Syst. Evol. Microbiol.">
        <title>The Global Catalogue of Microorganisms (GCM) 10K type strain sequencing project: providing services to taxonomists for standard genome sequencing and annotation.</title>
        <authorList>
            <consortium name="The Broad Institute Genomics Platform"/>
            <consortium name="The Broad Institute Genome Sequencing Center for Infectious Disease"/>
            <person name="Wu L."/>
            <person name="Ma J."/>
        </authorList>
    </citation>
    <scope>NUCLEOTIDE SEQUENCE [LARGE SCALE GENOMIC DNA]</scope>
    <source>
        <strain evidence="4">CGMCC 4.7237</strain>
    </source>
</reference>
<evidence type="ECO:0000313" key="4">
    <source>
        <dbReference type="Proteomes" id="UP001595765"/>
    </source>
</evidence>
<keyword evidence="4" id="KW-1185">Reference proteome</keyword>
<accession>A0ABV8HMQ9</accession>
<proteinExistence type="predicted"/>
<dbReference type="SUPFAM" id="SSF51430">
    <property type="entry name" value="NAD(P)-linked oxidoreductase"/>
    <property type="match status" value="1"/>
</dbReference>
<evidence type="ECO:0000313" key="3">
    <source>
        <dbReference type="EMBL" id="MFC4033288.1"/>
    </source>
</evidence>
<name>A0ABV8HMQ9_9ACTN</name>
<dbReference type="RefSeq" id="WP_386430383.1">
    <property type="nucleotide sequence ID" value="NZ_JBHSBB010000012.1"/>
</dbReference>